<dbReference type="InterPro" id="IPR008271">
    <property type="entry name" value="Ser/Thr_kinase_AS"/>
</dbReference>
<dbReference type="InterPro" id="IPR051334">
    <property type="entry name" value="SRPK"/>
</dbReference>
<dbReference type="InterPro" id="IPR011009">
    <property type="entry name" value="Kinase-like_dom_sf"/>
</dbReference>
<dbReference type="PANTHER" id="PTHR47634">
    <property type="entry name" value="PROTEIN KINASE DOMAIN-CONTAINING PROTEIN-RELATED"/>
    <property type="match status" value="1"/>
</dbReference>
<keyword evidence="6" id="KW-0067">ATP-binding</keyword>
<organism evidence="10">
    <name type="scientific">Drosophila mojavensis</name>
    <name type="common">Fruit fly</name>
    <dbReference type="NCBI Taxonomy" id="7230"/>
    <lineage>
        <taxon>Eukaryota</taxon>
        <taxon>Metazoa</taxon>
        <taxon>Ecdysozoa</taxon>
        <taxon>Arthropoda</taxon>
        <taxon>Hexapoda</taxon>
        <taxon>Insecta</taxon>
        <taxon>Pterygota</taxon>
        <taxon>Neoptera</taxon>
        <taxon>Endopterygota</taxon>
        <taxon>Diptera</taxon>
        <taxon>Brachycera</taxon>
        <taxon>Muscomorpha</taxon>
        <taxon>Ephydroidea</taxon>
        <taxon>Drosophilidae</taxon>
        <taxon>Drosophila</taxon>
    </lineage>
</organism>
<evidence type="ECO:0000256" key="7">
    <source>
        <dbReference type="ARBA" id="ARBA00047899"/>
    </source>
</evidence>
<evidence type="ECO:0000313" key="10">
    <source>
        <dbReference type="EMBL" id="AAZ43024.1"/>
    </source>
</evidence>
<evidence type="ECO:0000256" key="1">
    <source>
        <dbReference type="ARBA" id="ARBA00012513"/>
    </source>
</evidence>
<dbReference type="PROSITE" id="PS50011">
    <property type="entry name" value="PROTEIN_KINASE_DOM"/>
    <property type="match status" value="1"/>
</dbReference>
<comment type="catalytic activity">
    <reaction evidence="8">
        <text>L-seryl-[protein] + ATP = O-phospho-L-seryl-[protein] + ADP + H(+)</text>
        <dbReference type="Rhea" id="RHEA:17989"/>
        <dbReference type="Rhea" id="RHEA-COMP:9863"/>
        <dbReference type="Rhea" id="RHEA-COMP:11604"/>
        <dbReference type="ChEBI" id="CHEBI:15378"/>
        <dbReference type="ChEBI" id="CHEBI:29999"/>
        <dbReference type="ChEBI" id="CHEBI:30616"/>
        <dbReference type="ChEBI" id="CHEBI:83421"/>
        <dbReference type="ChEBI" id="CHEBI:456216"/>
        <dbReference type="EC" id="2.7.11.1"/>
    </reaction>
</comment>
<keyword evidence="4" id="KW-0547">Nucleotide-binding</keyword>
<dbReference type="PROSITE" id="PS00108">
    <property type="entry name" value="PROTEIN_KINASE_ST"/>
    <property type="match status" value="1"/>
</dbReference>
<evidence type="ECO:0000256" key="2">
    <source>
        <dbReference type="ARBA" id="ARBA00022527"/>
    </source>
</evidence>
<accession>Q2VJI2</accession>
<keyword evidence="3" id="KW-0808">Transferase</keyword>
<dbReference type="EC" id="2.7.11.1" evidence="1"/>
<dbReference type="Gene3D" id="3.30.200.20">
    <property type="entry name" value="Phosphorylase Kinase, domain 1"/>
    <property type="match status" value="1"/>
</dbReference>
<dbReference type="GO" id="GO:0050684">
    <property type="term" value="P:regulation of mRNA processing"/>
    <property type="evidence" value="ECO:0007669"/>
    <property type="project" value="TreeGrafter"/>
</dbReference>
<evidence type="ECO:0000256" key="8">
    <source>
        <dbReference type="ARBA" id="ARBA00048679"/>
    </source>
</evidence>
<dbReference type="SMART" id="SM00220">
    <property type="entry name" value="S_TKc"/>
    <property type="match status" value="1"/>
</dbReference>
<evidence type="ECO:0000256" key="3">
    <source>
        <dbReference type="ARBA" id="ARBA00022679"/>
    </source>
</evidence>
<dbReference type="InterPro" id="IPR000719">
    <property type="entry name" value="Prot_kinase_dom"/>
</dbReference>
<dbReference type="EMBL" id="DQ079540">
    <property type="protein sequence ID" value="AAZ43024.1"/>
    <property type="molecule type" value="Genomic_DNA"/>
</dbReference>
<dbReference type="Pfam" id="PF00069">
    <property type="entry name" value="Pkinase"/>
    <property type="match status" value="1"/>
</dbReference>
<name>Q2VJI2_DROMO</name>
<evidence type="ECO:0000256" key="4">
    <source>
        <dbReference type="ARBA" id="ARBA00022741"/>
    </source>
</evidence>
<evidence type="ECO:0000256" key="6">
    <source>
        <dbReference type="ARBA" id="ARBA00022840"/>
    </source>
</evidence>
<protein>
    <recommendedName>
        <fullName evidence="1">non-specific serine/threonine protein kinase</fullName>
        <ecNumber evidence="1">2.7.11.1</ecNumber>
    </recommendedName>
</protein>
<dbReference type="SUPFAM" id="SSF56112">
    <property type="entry name" value="Protein kinase-like (PK-like)"/>
    <property type="match status" value="1"/>
</dbReference>
<evidence type="ECO:0000256" key="5">
    <source>
        <dbReference type="ARBA" id="ARBA00022777"/>
    </source>
</evidence>
<dbReference type="GO" id="GO:0005524">
    <property type="term" value="F:ATP binding"/>
    <property type="evidence" value="ECO:0007669"/>
    <property type="project" value="UniProtKB-KW"/>
</dbReference>
<reference evidence="10" key="1">
    <citation type="journal article" date="2005" name="Genetics">
        <title>Molecular population genetics of accessory gland protein genes and testis-expressed genes in Drosophila mojavensis and D. arizonae.</title>
        <authorList>
            <person name="Wagstaff B.J."/>
            <person name="Begun D.J."/>
        </authorList>
    </citation>
    <scope>NUCLEOTIDE SEQUENCE</scope>
    <source>
        <strain evidence="10">15081-1352.01</strain>
    </source>
</reference>
<feature type="non-terminal residue" evidence="10">
    <location>
        <position position="162"/>
    </location>
</feature>
<sequence length="162" mass="18670">KSLHDYNYIDERRECVIKLLGGFKLTRSRTAQPCLMLEYMQWNLSMFAAYYENNVIPLDILKYITREILRGLEYIHFCGVVHADVKPENVLISACNPKNCHECPDRKTNCSKLHVKIADFGNCIRTSGNGIVLMQTRPYRSLESILGYDCESPVDIWSLACE</sequence>
<keyword evidence="5" id="KW-0418">Kinase</keyword>
<dbReference type="GO" id="GO:0000245">
    <property type="term" value="P:spliceosomal complex assembly"/>
    <property type="evidence" value="ECO:0007669"/>
    <property type="project" value="TreeGrafter"/>
</dbReference>
<dbReference type="GO" id="GO:0004674">
    <property type="term" value="F:protein serine/threonine kinase activity"/>
    <property type="evidence" value="ECO:0007669"/>
    <property type="project" value="UniProtKB-KW"/>
</dbReference>
<comment type="catalytic activity">
    <reaction evidence="7">
        <text>L-threonyl-[protein] + ATP = O-phospho-L-threonyl-[protein] + ADP + H(+)</text>
        <dbReference type="Rhea" id="RHEA:46608"/>
        <dbReference type="Rhea" id="RHEA-COMP:11060"/>
        <dbReference type="Rhea" id="RHEA-COMP:11605"/>
        <dbReference type="ChEBI" id="CHEBI:15378"/>
        <dbReference type="ChEBI" id="CHEBI:30013"/>
        <dbReference type="ChEBI" id="CHEBI:30616"/>
        <dbReference type="ChEBI" id="CHEBI:61977"/>
        <dbReference type="ChEBI" id="CHEBI:456216"/>
        <dbReference type="EC" id="2.7.11.1"/>
    </reaction>
</comment>
<feature type="non-terminal residue" evidence="10">
    <location>
        <position position="1"/>
    </location>
</feature>
<proteinExistence type="predicted"/>
<gene>
    <name evidence="10" type="primary">Tes123</name>
</gene>
<feature type="domain" description="Protein kinase" evidence="9">
    <location>
        <begin position="1"/>
        <end position="162"/>
    </location>
</feature>
<keyword evidence="2" id="KW-0723">Serine/threonine-protein kinase</keyword>
<evidence type="ECO:0000259" key="9">
    <source>
        <dbReference type="PROSITE" id="PS50011"/>
    </source>
</evidence>
<dbReference type="AlphaFoldDB" id="Q2VJI2"/>
<dbReference type="Gene3D" id="1.10.510.10">
    <property type="entry name" value="Transferase(Phosphotransferase) domain 1"/>
    <property type="match status" value="1"/>
</dbReference>
<dbReference type="PANTHER" id="PTHR47634:SF9">
    <property type="entry name" value="PROTEIN KINASE DOMAIN-CONTAINING PROTEIN-RELATED"/>
    <property type="match status" value="1"/>
</dbReference>